<organism evidence="2 3">
    <name type="scientific">Vibrio qingdaonensis</name>
    <dbReference type="NCBI Taxonomy" id="2829491"/>
    <lineage>
        <taxon>Bacteria</taxon>
        <taxon>Pseudomonadati</taxon>
        <taxon>Pseudomonadota</taxon>
        <taxon>Gammaproteobacteria</taxon>
        <taxon>Vibrionales</taxon>
        <taxon>Vibrionaceae</taxon>
        <taxon>Vibrio</taxon>
    </lineage>
</organism>
<keyword evidence="1" id="KW-0732">Signal</keyword>
<dbReference type="Proteomes" id="UP001155587">
    <property type="component" value="Unassembled WGS sequence"/>
</dbReference>
<evidence type="ECO:0008006" key="4">
    <source>
        <dbReference type="Google" id="ProtNLM"/>
    </source>
</evidence>
<feature type="chain" id="PRO_5040793754" description="Conjugal transfer protein TraL" evidence="1">
    <location>
        <begin position="26"/>
        <end position="168"/>
    </location>
</feature>
<protein>
    <recommendedName>
        <fullName evidence="4">Conjugal transfer protein TraL</fullName>
    </recommendedName>
</protein>
<keyword evidence="3" id="KW-1185">Reference proteome</keyword>
<reference evidence="2" key="1">
    <citation type="submission" date="2022-02" db="EMBL/GenBank/DDBJ databases">
        <title>Vibrio sp. nov, a new bacterium isolated from seawater.</title>
        <authorList>
            <person name="Yuan Y."/>
        </authorList>
    </citation>
    <scope>NUCLEOTIDE SEQUENCE</scope>
    <source>
        <strain evidence="2">ZSDZ65</strain>
    </source>
</reference>
<evidence type="ECO:0000313" key="3">
    <source>
        <dbReference type="Proteomes" id="UP001155587"/>
    </source>
</evidence>
<dbReference type="RefSeq" id="WP_265677314.1">
    <property type="nucleotide sequence ID" value="NZ_JAKRRY010000045.1"/>
</dbReference>
<evidence type="ECO:0000313" key="2">
    <source>
        <dbReference type="EMBL" id="MCW8348710.1"/>
    </source>
</evidence>
<dbReference type="AlphaFoldDB" id="A0A9X3HYE2"/>
<dbReference type="EMBL" id="JAKRRY010000045">
    <property type="protein sequence ID" value="MCW8348710.1"/>
    <property type="molecule type" value="Genomic_DNA"/>
</dbReference>
<proteinExistence type="predicted"/>
<accession>A0A9X3HYE2</accession>
<feature type="signal peptide" evidence="1">
    <location>
        <begin position="1"/>
        <end position="25"/>
    </location>
</feature>
<evidence type="ECO:0000256" key="1">
    <source>
        <dbReference type="SAM" id="SignalP"/>
    </source>
</evidence>
<gene>
    <name evidence="2" type="ORF">MD535_22230</name>
</gene>
<comment type="caution">
    <text evidence="2">The sequence shown here is derived from an EMBL/GenBank/DDBJ whole genome shotgun (WGS) entry which is preliminary data.</text>
</comment>
<name>A0A9X3HYE2_9VIBR</name>
<sequence length="168" mass="18721">MRIMLIKWCSVLLTLSAIYSPNVSAASDAECGIWLCLPTGFTTGCSEAHSAFWDRIKSFKSPLPGFHECLTNSPNTKAQSADNFTAQNGIAAQIASHKVCSQTKPIRSGGEWQETCVAWRTVPATVIKGVRCRIDRENRTRSPAHCTKTLRYTEVYRNGQLFGQTHYY</sequence>